<dbReference type="InterPro" id="IPR017741">
    <property type="entry name" value="FAD-dependent_OxRdtase_HpnW"/>
</dbReference>
<dbReference type="InterPro" id="IPR036188">
    <property type="entry name" value="FAD/NAD-bd_sf"/>
</dbReference>
<organism evidence="6 7">
    <name type="scientific">Gryllotalpicola kribbensis</name>
    <dbReference type="NCBI Taxonomy" id="993084"/>
    <lineage>
        <taxon>Bacteria</taxon>
        <taxon>Bacillati</taxon>
        <taxon>Actinomycetota</taxon>
        <taxon>Actinomycetes</taxon>
        <taxon>Micrococcales</taxon>
        <taxon>Microbacteriaceae</taxon>
        <taxon>Gryllotalpicola</taxon>
    </lineage>
</organism>
<gene>
    <name evidence="6" type="ORF">GCM10022288_08770</name>
</gene>
<comment type="similarity">
    <text evidence="2">Belongs to the DadA oxidoreductase family.</text>
</comment>
<evidence type="ECO:0000256" key="3">
    <source>
        <dbReference type="ARBA" id="ARBA00022630"/>
    </source>
</evidence>
<name>A0ABP8ALQ8_9MICO</name>
<dbReference type="SUPFAM" id="SSF51905">
    <property type="entry name" value="FAD/NAD(P)-binding domain"/>
    <property type="match status" value="1"/>
</dbReference>
<dbReference type="Proteomes" id="UP001500213">
    <property type="component" value="Unassembled WGS sequence"/>
</dbReference>
<comment type="caution">
    <text evidence="6">The sequence shown here is derived from an EMBL/GenBank/DDBJ whole genome shotgun (WGS) entry which is preliminary data.</text>
</comment>
<dbReference type="Gene3D" id="3.30.9.10">
    <property type="entry name" value="D-Amino Acid Oxidase, subunit A, domain 2"/>
    <property type="match status" value="1"/>
</dbReference>
<dbReference type="Gene3D" id="3.50.50.60">
    <property type="entry name" value="FAD/NAD(P)-binding domain"/>
    <property type="match status" value="1"/>
</dbReference>
<accession>A0ABP8ALQ8</accession>
<keyword evidence="7" id="KW-1185">Reference proteome</keyword>
<evidence type="ECO:0000313" key="6">
    <source>
        <dbReference type="EMBL" id="GAA4185930.1"/>
    </source>
</evidence>
<dbReference type="EMBL" id="BAABBX010000005">
    <property type="protein sequence ID" value="GAA4185930.1"/>
    <property type="molecule type" value="Genomic_DNA"/>
</dbReference>
<dbReference type="PANTHER" id="PTHR13847">
    <property type="entry name" value="SARCOSINE DEHYDROGENASE-RELATED"/>
    <property type="match status" value="1"/>
</dbReference>
<keyword evidence="4" id="KW-0560">Oxidoreductase</keyword>
<evidence type="ECO:0000259" key="5">
    <source>
        <dbReference type="Pfam" id="PF01266"/>
    </source>
</evidence>
<evidence type="ECO:0000256" key="1">
    <source>
        <dbReference type="ARBA" id="ARBA00001974"/>
    </source>
</evidence>
<dbReference type="Pfam" id="PF01266">
    <property type="entry name" value="DAO"/>
    <property type="match status" value="1"/>
</dbReference>
<evidence type="ECO:0000256" key="4">
    <source>
        <dbReference type="ARBA" id="ARBA00023002"/>
    </source>
</evidence>
<reference evidence="7" key="1">
    <citation type="journal article" date="2019" name="Int. J. Syst. Evol. Microbiol.">
        <title>The Global Catalogue of Microorganisms (GCM) 10K type strain sequencing project: providing services to taxonomists for standard genome sequencing and annotation.</title>
        <authorList>
            <consortium name="The Broad Institute Genomics Platform"/>
            <consortium name="The Broad Institute Genome Sequencing Center for Infectious Disease"/>
            <person name="Wu L."/>
            <person name="Ma J."/>
        </authorList>
    </citation>
    <scope>NUCLEOTIDE SEQUENCE [LARGE SCALE GENOMIC DNA]</scope>
    <source>
        <strain evidence="7">JCM 17593</strain>
    </source>
</reference>
<protein>
    <submittedName>
        <fullName evidence="6">TIGR03364 family FAD-dependent oxidoreductase</fullName>
    </submittedName>
</protein>
<proteinExistence type="inferred from homology"/>
<keyword evidence="3" id="KW-0285">Flavoprotein</keyword>
<sequence>MPRSAGIRPLPPVTVALVTPASGAAVPSGAVPARYDVAIVGAGIVGLAHAWRAVRAGLKVVVLERDEYAAGASIRNFGHICTSAQSGPAYDYALRARGEWLALGADAGIPVSTAGTVAVARRLEELAVLEEFVGERSDDNVLLTAAQLADKLGFAPVDALGGAWLRLDLRVDAPSAVPAFAAHLARLGVEFRYRANVLGVESGRVVTARAEVTADRVIVAVGHDVDRLFPGIADEHGVVRCRLRMIEADAPAGVTVDPGVFTGTSLLRYDAFSRTAAAAALRDALDREAPELGEHGVNLMFTQRLPHSDAAGRLVLGDTHHYGLTESPFDDEASDELLLARFRELLGVRELVVRRRWRGVYASSPNGPYLVASPAPGVTAVSVTSGIGMTTALGLAASVLD</sequence>
<comment type="cofactor">
    <cofactor evidence="1">
        <name>FAD</name>
        <dbReference type="ChEBI" id="CHEBI:57692"/>
    </cofactor>
</comment>
<dbReference type="PANTHER" id="PTHR13847:SF286">
    <property type="entry name" value="D-AMINO ACID DEHYDROGENASE"/>
    <property type="match status" value="1"/>
</dbReference>
<dbReference type="NCBIfam" id="TIGR03364">
    <property type="entry name" value="HpnW_proposed"/>
    <property type="match status" value="1"/>
</dbReference>
<evidence type="ECO:0000256" key="2">
    <source>
        <dbReference type="ARBA" id="ARBA00009410"/>
    </source>
</evidence>
<evidence type="ECO:0000313" key="7">
    <source>
        <dbReference type="Proteomes" id="UP001500213"/>
    </source>
</evidence>
<dbReference type="InterPro" id="IPR006076">
    <property type="entry name" value="FAD-dep_OxRdtase"/>
</dbReference>
<feature type="domain" description="FAD dependent oxidoreductase" evidence="5">
    <location>
        <begin position="36"/>
        <end position="397"/>
    </location>
</feature>